<dbReference type="WBParaSite" id="Gr19_v10_g11911.t1">
    <property type="protein sequence ID" value="Gr19_v10_g11911.t1"/>
    <property type="gene ID" value="Gr19_v10_g11911"/>
</dbReference>
<reference evidence="3" key="1">
    <citation type="submission" date="2022-11" db="UniProtKB">
        <authorList>
            <consortium name="WormBaseParasite"/>
        </authorList>
    </citation>
    <scope>IDENTIFICATION</scope>
</reference>
<accession>A0A914GWW0</accession>
<evidence type="ECO:0000313" key="2">
    <source>
        <dbReference type="Proteomes" id="UP000887572"/>
    </source>
</evidence>
<dbReference type="Proteomes" id="UP000887572">
    <property type="component" value="Unplaced"/>
</dbReference>
<name>A0A914GWW0_GLORO</name>
<protein>
    <submittedName>
        <fullName evidence="3">Uncharacterized protein</fullName>
    </submittedName>
</protein>
<keyword evidence="2" id="KW-1185">Reference proteome</keyword>
<proteinExistence type="predicted"/>
<organism evidence="2 3">
    <name type="scientific">Globodera rostochiensis</name>
    <name type="common">Golden nematode worm</name>
    <name type="synonym">Heterodera rostochiensis</name>
    <dbReference type="NCBI Taxonomy" id="31243"/>
    <lineage>
        <taxon>Eukaryota</taxon>
        <taxon>Metazoa</taxon>
        <taxon>Ecdysozoa</taxon>
        <taxon>Nematoda</taxon>
        <taxon>Chromadorea</taxon>
        <taxon>Rhabditida</taxon>
        <taxon>Tylenchina</taxon>
        <taxon>Tylenchomorpha</taxon>
        <taxon>Tylenchoidea</taxon>
        <taxon>Heteroderidae</taxon>
        <taxon>Heteroderinae</taxon>
        <taxon>Globodera</taxon>
    </lineage>
</organism>
<evidence type="ECO:0000313" key="3">
    <source>
        <dbReference type="WBParaSite" id="Gr19_v10_g11911.t1"/>
    </source>
</evidence>
<feature type="region of interest" description="Disordered" evidence="1">
    <location>
        <begin position="1"/>
        <end position="20"/>
    </location>
</feature>
<sequence>MCEKRPSLEGLLSHNEGLTSSGSDKNGMLIFRPDLFRLSFFFCMRLRAHIFVHRQREKLLCLPSIAALRPELLKEK</sequence>
<evidence type="ECO:0000256" key="1">
    <source>
        <dbReference type="SAM" id="MobiDB-lite"/>
    </source>
</evidence>
<dbReference type="AlphaFoldDB" id="A0A914GWW0"/>